<accession>A0A5C6X2T1</accession>
<proteinExistence type="predicted"/>
<keyword evidence="3" id="KW-1185">Reference proteome</keyword>
<dbReference type="AlphaFoldDB" id="A0A5C6X2T1"/>
<sequence length="206" mass="22652">MTNEPLDLVYHVAVERPREGVLGAVLAFAGRHPVVAGLACGVLVVLIAAARAYRGVANEPVAAMWLSLSVIATWTVLFVVMRNFFTAQSMRVVSVARRIQWDGDALIWSEQGKERLRLTRPTARIVTTELPPESDTRRTIPWPVWLVLSDADDAQKQLILESKIDASQLRGAPRATPELLSKTDETLPTLVISPLLARARAQLKAS</sequence>
<feature type="transmembrane region" description="Helical" evidence="1">
    <location>
        <begin position="21"/>
        <end position="50"/>
    </location>
</feature>
<comment type="caution">
    <text evidence="2">The sequence shown here is derived from an EMBL/GenBank/DDBJ whole genome shotgun (WGS) entry which is preliminary data.</text>
</comment>
<evidence type="ECO:0000256" key="1">
    <source>
        <dbReference type="SAM" id="Phobius"/>
    </source>
</evidence>
<evidence type="ECO:0000313" key="2">
    <source>
        <dbReference type="EMBL" id="TXD35426.1"/>
    </source>
</evidence>
<feature type="transmembrane region" description="Helical" evidence="1">
    <location>
        <begin position="62"/>
        <end position="81"/>
    </location>
</feature>
<keyword evidence="1" id="KW-0812">Transmembrane</keyword>
<keyword evidence="1" id="KW-0472">Membrane</keyword>
<keyword evidence="1" id="KW-1133">Transmembrane helix</keyword>
<dbReference type="RefSeq" id="WP_146982544.1">
    <property type="nucleotide sequence ID" value="NZ_VOSM01000009.1"/>
</dbReference>
<dbReference type="Proteomes" id="UP000321412">
    <property type="component" value="Unassembled WGS sequence"/>
</dbReference>
<dbReference type="EMBL" id="VOSM01000009">
    <property type="protein sequence ID" value="TXD35426.1"/>
    <property type="molecule type" value="Genomic_DNA"/>
</dbReference>
<organism evidence="2 3">
    <name type="scientific">Lujinxingia vulgaris</name>
    <dbReference type="NCBI Taxonomy" id="2600176"/>
    <lineage>
        <taxon>Bacteria</taxon>
        <taxon>Deltaproteobacteria</taxon>
        <taxon>Bradymonadales</taxon>
        <taxon>Lujinxingiaceae</taxon>
        <taxon>Lujinxingia</taxon>
    </lineage>
</organism>
<name>A0A5C6X2T1_9DELT</name>
<dbReference type="OrthoDB" id="5505480at2"/>
<gene>
    <name evidence="2" type="ORF">FRC98_16560</name>
</gene>
<evidence type="ECO:0000313" key="3">
    <source>
        <dbReference type="Proteomes" id="UP000321412"/>
    </source>
</evidence>
<protein>
    <submittedName>
        <fullName evidence="2">Uncharacterized protein</fullName>
    </submittedName>
</protein>
<reference evidence="2 3" key="1">
    <citation type="submission" date="2019-08" db="EMBL/GenBank/DDBJ databases">
        <title>Bradymonadales sp. TMQ4.</title>
        <authorList>
            <person name="Liang Q."/>
        </authorList>
    </citation>
    <scope>NUCLEOTIDE SEQUENCE [LARGE SCALE GENOMIC DNA]</scope>
    <source>
        <strain evidence="2 3">TMQ4</strain>
    </source>
</reference>